<evidence type="ECO:0000313" key="4">
    <source>
        <dbReference type="Proteomes" id="UP000003419"/>
    </source>
</evidence>
<feature type="compositionally biased region" description="Basic and acidic residues" evidence="1">
    <location>
        <begin position="66"/>
        <end position="76"/>
    </location>
</feature>
<gene>
    <name evidence="3" type="ORF">HMPREF0534_0886</name>
</gene>
<keyword evidence="2" id="KW-0812">Transmembrane</keyword>
<feature type="compositionally biased region" description="Basic and acidic residues" evidence="1">
    <location>
        <begin position="107"/>
        <end position="124"/>
    </location>
</feature>
<keyword evidence="2" id="KW-0472">Membrane</keyword>
<name>A0A8D9S5R5_LIMRT</name>
<feature type="region of interest" description="Disordered" evidence="1">
    <location>
        <begin position="101"/>
        <end position="124"/>
    </location>
</feature>
<evidence type="ECO:0000256" key="2">
    <source>
        <dbReference type="SAM" id="Phobius"/>
    </source>
</evidence>
<reference evidence="3 4" key="1">
    <citation type="submission" date="2009-01" db="EMBL/GenBank/DDBJ databases">
        <authorList>
            <person name="Qin X."/>
            <person name="Bachman B."/>
            <person name="Battles P."/>
            <person name="Bell A."/>
            <person name="Bess C."/>
            <person name="Bickham C."/>
            <person name="Chaboub L."/>
            <person name="Chen D."/>
            <person name="Coyle M."/>
            <person name="Deiros D.R."/>
            <person name="Dinh H."/>
            <person name="Forbes L."/>
            <person name="Fowler G."/>
            <person name="Francisco L."/>
            <person name="Fu Q."/>
            <person name="Gubbala S."/>
            <person name="Hale W."/>
            <person name="Han Y."/>
            <person name="Hemphill L."/>
            <person name="Highlander S.K."/>
            <person name="Hirani K."/>
            <person name="Hogues M."/>
            <person name="Jackson L."/>
            <person name="Jakkamsetti A."/>
            <person name="Javaid M."/>
            <person name="Jiang H."/>
            <person name="Korchina V."/>
            <person name="Kovar C."/>
            <person name="Lara F."/>
            <person name="Lee S."/>
            <person name="Mata R."/>
            <person name="Mathew T."/>
            <person name="Moen C."/>
            <person name="Morales K."/>
            <person name="Munidasa M."/>
            <person name="Nazareth L."/>
            <person name="Ngo R."/>
            <person name="Nguyen L."/>
            <person name="Okwuonu G."/>
            <person name="Ongeri F."/>
            <person name="Patil S."/>
            <person name="Petrosino J."/>
            <person name="Pham C."/>
            <person name="Pham P."/>
            <person name="Pu L.-L."/>
            <person name="Puazo M."/>
            <person name="Raj R."/>
            <person name="Reid J."/>
            <person name="Rouhana J."/>
            <person name="Saada N."/>
            <person name="Shang Y."/>
            <person name="Simmons D."/>
            <person name="Thornton R."/>
            <person name="Warren J."/>
            <person name="Weissenberger G."/>
            <person name="Zhang J."/>
            <person name="Zhang L."/>
            <person name="Zhou C."/>
            <person name="Zhu D."/>
            <person name="Muzny D."/>
            <person name="Worley K."/>
            <person name="Gibbs R."/>
        </authorList>
    </citation>
    <scope>NUCLEOTIDE SEQUENCE [LARGE SCALE GENOMIC DNA]</scope>
    <source>
        <strain evidence="3 4">CF48-3A</strain>
    </source>
</reference>
<dbReference type="EMBL" id="ACHG01000093">
    <property type="protein sequence ID" value="EEI65779.1"/>
    <property type="molecule type" value="Genomic_DNA"/>
</dbReference>
<protein>
    <submittedName>
        <fullName evidence="3">Uncharacterized protein</fullName>
    </submittedName>
</protein>
<evidence type="ECO:0000313" key="3">
    <source>
        <dbReference type="EMBL" id="EEI65779.1"/>
    </source>
</evidence>
<feature type="compositionally biased region" description="Polar residues" evidence="1">
    <location>
        <begin position="77"/>
        <end position="86"/>
    </location>
</feature>
<comment type="caution">
    <text evidence="3">The sequence shown here is derived from an EMBL/GenBank/DDBJ whole genome shotgun (WGS) entry which is preliminary data.</text>
</comment>
<sequence length="124" mass="14362">MKPSEERKRILHKRWAIAIVIAAIIATLLHIWYLVLAFIFIVGGTCLGLNLIIDVMSWLEGDDLGPDLKSKNKRPSDSGQENDISNTMWDIYTTDQIIKHSPYNNDDNFRNDNDFHDDDNFRDK</sequence>
<proteinExistence type="predicted"/>
<feature type="transmembrane region" description="Helical" evidence="2">
    <location>
        <begin position="15"/>
        <end position="33"/>
    </location>
</feature>
<organism evidence="3 4">
    <name type="scientific">Limosilactobacillus reuteri CF48-3A</name>
    <dbReference type="NCBI Taxonomy" id="525341"/>
    <lineage>
        <taxon>Bacteria</taxon>
        <taxon>Bacillati</taxon>
        <taxon>Bacillota</taxon>
        <taxon>Bacilli</taxon>
        <taxon>Lactobacillales</taxon>
        <taxon>Lactobacillaceae</taxon>
        <taxon>Limosilactobacillus</taxon>
    </lineage>
</organism>
<dbReference type="Proteomes" id="UP000003419">
    <property type="component" value="Unassembled WGS sequence"/>
</dbReference>
<accession>A0A8D9S5R5</accession>
<dbReference type="AlphaFoldDB" id="A0A8D9S5R5"/>
<keyword evidence="2" id="KW-1133">Transmembrane helix</keyword>
<feature type="region of interest" description="Disordered" evidence="1">
    <location>
        <begin position="66"/>
        <end position="86"/>
    </location>
</feature>
<dbReference type="RefSeq" id="WP_003671685.1">
    <property type="nucleotide sequence ID" value="NZ_GG693675.1"/>
</dbReference>
<evidence type="ECO:0000256" key="1">
    <source>
        <dbReference type="SAM" id="MobiDB-lite"/>
    </source>
</evidence>